<dbReference type="InterPro" id="IPR005719">
    <property type="entry name" value="Dihydroorotate_DH_2"/>
</dbReference>
<feature type="active site" description="Nucleophile" evidence="11">
    <location>
        <position position="174"/>
    </location>
</feature>
<evidence type="ECO:0000313" key="14">
    <source>
        <dbReference type="Proteomes" id="UP001162802"/>
    </source>
</evidence>
<evidence type="ECO:0000256" key="4">
    <source>
        <dbReference type="ARBA" id="ARBA00005359"/>
    </source>
</evidence>
<dbReference type="CDD" id="cd04738">
    <property type="entry name" value="DHOD_2_like"/>
    <property type="match status" value="1"/>
</dbReference>
<feature type="binding site" evidence="11">
    <location>
        <position position="293"/>
    </location>
    <ligand>
        <name>FMN</name>
        <dbReference type="ChEBI" id="CHEBI:58210"/>
    </ligand>
</feature>
<feature type="binding site" evidence="11">
    <location>
        <position position="140"/>
    </location>
    <ligand>
        <name>FMN</name>
        <dbReference type="ChEBI" id="CHEBI:58210"/>
    </ligand>
</feature>
<dbReference type="EMBL" id="JALHAT010000007">
    <property type="protein sequence ID" value="MCJ1960426.1"/>
    <property type="molecule type" value="Genomic_DNA"/>
</dbReference>
<comment type="cofactor">
    <cofactor evidence="11">
        <name>FMN</name>
        <dbReference type="ChEBI" id="CHEBI:58210"/>
    </cofactor>
    <text evidence="11">Binds 1 FMN per subunit.</text>
</comment>
<dbReference type="PROSITE" id="PS00911">
    <property type="entry name" value="DHODEHASE_1"/>
    <property type="match status" value="1"/>
</dbReference>
<feature type="domain" description="Dihydroorotate dehydrogenase catalytic" evidence="12">
    <location>
        <begin position="45"/>
        <end position="336"/>
    </location>
</feature>
<evidence type="ECO:0000256" key="2">
    <source>
        <dbReference type="ARBA" id="ARBA00004370"/>
    </source>
</evidence>
<feature type="binding site" evidence="11">
    <location>
        <position position="214"/>
    </location>
    <ligand>
        <name>FMN</name>
        <dbReference type="ChEBI" id="CHEBI:58210"/>
    </ligand>
</feature>
<feature type="binding site" evidence="11">
    <location>
        <begin position="62"/>
        <end position="66"/>
    </location>
    <ligand>
        <name>FMN</name>
        <dbReference type="ChEBI" id="CHEBI:58210"/>
    </ligand>
</feature>
<comment type="catalytic activity">
    <reaction evidence="10 11">
        <text>(S)-dihydroorotate + a quinone = orotate + a quinol</text>
        <dbReference type="Rhea" id="RHEA:30187"/>
        <dbReference type="ChEBI" id="CHEBI:24646"/>
        <dbReference type="ChEBI" id="CHEBI:30839"/>
        <dbReference type="ChEBI" id="CHEBI:30864"/>
        <dbReference type="ChEBI" id="CHEBI:132124"/>
        <dbReference type="EC" id="1.3.5.2"/>
    </reaction>
</comment>
<dbReference type="InterPro" id="IPR005720">
    <property type="entry name" value="Dihydroorotate_DH_cat"/>
</dbReference>
<evidence type="ECO:0000259" key="12">
    <source>
        <dbReference type="Pfam" id="PF01180"/>
    </source>
</evidence>
<comment type="subcellular location">
    <subcellularLocation>
        <location evidence="11">Cell membrane</location>
        <topology evidence="11">Peripheral membrane protein</topology>
    </subcellularLocation>
    <subcellularLocation>
        <location evidence="2">Membrane</location>
    </subcellularLocation>
</comment>
<keyword evidence="14" id="KW-1185">Reference proteome</keyword>
<comment type="function">
    <text evidence="1 11">Catalyzes the conversion of dihydroorotate to orotate with quinone as electron acceptor.</text>
</comment>
<dbReference type="Gene3D" id="3.20.20.70">
    <property type="entry name" value="Aldolase class I"/>
    <property type="match status" value="1"/>
</dbReference>
<dbReference type="Pfam" id="PF01180">
    <property type="entry name" value="DHO_dh"/>
    <property type="match status" value="1"/>
</dbReference>
<feature type="binding site" evidence="11">
    <location>
        <position position="171"/>
    </location>
    <ligand>
        <name>substrate</name>
    </ligand>
</feature>
<keyword evidence="6 11" id="KW-0288">FMN</keyword>
<evidence type="ECO:0000256" key="10">
    <source>
        <dbReference type="ARBA" id="ARBA00048639"/>
    </source>
</evidence>
<evidence type="ECO:0000256" key="7">
    <source>
        <dbReference type="ARBA" id="ARBA00022975"/>
    </source>
</evidence>
<dbReference type="InterPro" id="IPR013785">
    <property type="entry name" value="Aldolase_TIM"/>
</dbReference>
<dbReference type="PIRSF" id="PIRSF000164">
    <property type="entry name" value="DHO_oxidase"/>
    <property type="match status" value="1"/>
</dbReference>
<feature type="binding site" evidence="11">
    <location>
        <position position="242"/>
    </location>
    <ligand>
        <name>FMN</name>
        <dbReference type="ChEBI" id="CHEBI:58210"/>
    </ligand>
</feature>
<name>A0ABT0AB62_9SPHN</name>
<protein>
    <recommendedName>
        <fullName evidence="11">Dihydroorotate dehydrogenase (quinone)</fullName>
        <ecNumber evidence="11">1.3.5.2</ecNumber>
    </recommendedName>
    <alternativeName>
        <fullName evidence="11">DHOdehase</fullName>
        <shortName evidence="11">DHOD</shortName>
        <shortName evidence="11">DHODase</shortName>
    </alternativeName>
    <alternativeName>
        <fullName evidence="11">Dihydroorotate oxidase</fullName>
    </alternativeName>
</protein>
<feature type="binding site" evidence="11">
    <location>
        <position position="66"/>
    </location>
    <ligand>
        <name>substrate</name>
    </ligand>
</feature>
<sequence length="351" mass="36689">MSAAVTYKALRPALFRFDAESAHGIALRTLAMARFLPAPAPSPALTSEVAGIAFPNPVGMAAGFDKDGEVPDALLKLGFGFAEVGSITPLPQPGNPKPRLFRLEEDRAVINRMGFNNGGGQAARKRLSARAARPGVVGINIGANKDSTDRVADYATMARMMAPYATYLAVNISSPNTPGLRALQDESALTGLLDGVIAARDEVCPVKAPPVFLKVAPDLEPADIDAIARIAIERKLGALIVSNTTISRPPLASAHAGEGGGLSGAPLKDLAQQRLRDFRRATGGALPLIGVGGIATAEDAWARIRAGASLVQLYSAMVYEGPYIAKHICKGLETLMKRDGFTTIAEAVGSE</sequence>
<dbReference type="SUPFAM" id="SSF51395">
    <property type="entry name" value="FMN-linked oxidoreductases"/>
    <property type="match status" value="1"/>
</dbReference>
<dbReference type="PANTHER" id="PTHR48109">
    <property type="entry name" value="DIHYDROOROTATE DEHYDROGENASE (QUINONE), MITOCHONDRIAL-RELATED"/>
    <property type="match status" value="1"/>
</dbReference>
<keyword evidence="5 11" id="KW-0285">Flavoprotein</keyword>
<dbReference type="GO" id="GO:0106430">
    <property type="term" value="F:dihydroorotate dehydrogenase (quinone) activity"/>
    <property type="evidence" value="ECO:0007669"/>
    <property type="project" value="UniProtKB-EC"/>
</dbReference>
<comment type="caution">
    <text evidence="13">The sequence shown here is derived from an EMBL/GenBank/DDBJ whole genome shotgun (WGS) entry which is preliminary data.</text>
</comment>
<dbReference type="HAMAP" id="MF_00225">
    <property type="entry name" value="DHO_dh_type2"/>
    <property type="match status" value="1"/>
</dbReference>
<feature type="binding site" evidence="11">
    <location>
        <position position="176"/>
    </location>
    <ligand>
        <name>substrate</name>
    </ligand>
</feature>
<keyword evidence="9 11" id="KW-0472">Membrane</keyword>
<evidence type="ECO:0000256" key="3">
    <source>
        <dbReference type="ARBA" id="ARBA00005161"/>
    </source>
</evidence>
<comment type="pathway">
    <text evidence="3 11">Pyrimidine metabolism; UMP biosynthesis via de novo pathway; orotate from (S)-dihydroorotate (quinone route): step 1/1.</text>
</comment>
<organism evidence="13 14">
    <name type="scientific">Novosphingobium mangrovi</name>
    <name type="common">ex Hu et al. 2023</name>
    <dbReference type="NCBI Taxonomy" id="2930094"/>
    <lineage>
        <taxon>Bacteria</taxon>
        <taxon>Pseudomonadati</taxon>
        <taxon>Pseudomonadota</taxon>
        <taxon>Alphaproteobacteria</taxon>
        <taxon>Sphingomonadales</taxon>
        <taxon>Sphingomonadaceae</taxon>
        <taxon>Novosphingobium</taxon>
    </lineage>
</organism>
<evidence type="ECO:0000256" key="11">
    <source>
        <dbReference type="HAMAP-Rule" id="MF_00225"/>
    </source>
</evidence>
<dbReference type="NCBIfam" id="NF003645">
    <property type="entry name" value="PRK05286.1-2"/>
    <property type="match status" value="1"/>
</dbReference>
<feature type="binding site" evidence="11">
    <location>
        <position position="264"/>
    </location>
    <ligand>
        <name>FMN</name>
        <dbReference type="ChEBI" id="CHEBI:58210"/>
    </ligand>
</feature>
<comment type="similarity">
    <text evidence="4 11">Belongs to the dihydroorotate dehydrogenase family. Type 2 subfamily.</text>
</comment>
<evidence type="ECO:0000256" key="8">
    <source>
        <dbReference type="ARBA" id="ARBA00023002"/>
    </source>
</evidence>
<keyword evidence="7 11" id="KW-0665">Pyrimidine biosynthesis</keyword>
<evidence type="ECO:0000256" key="9">
    <source>
        <dbReference type="ARBA" id="ARBA00023136"/>
    </source>
</evidence>
<dbReference type="NCBIfam" id="NF003652">
    <property type="entry name" value="PRK05286.2-5"/>
    <property type="match status" value="1"/>
</dbReference>
<feature type="binding site" evidence="11">
    <location>
        <position position="86"/>
    </location>
    <ligand>
        <name>FMN</name>
        <dbReference type="ChEBI" id="CHEBI:58210"/>
    </ligand>
</feature>
<reference evidence="13" key="1">
    <citation type="submission" date="2022-03" db="EMBL/GenBank/DDBJ databases">
        <title>Identification of a novel bacterium isolated from mangrove sediments.</title>
        <authorList>
            <person name="Pan X."/>
        </authorList>
    </citation>
    <scope>NUCLEOTIDE SEQUENCE</scope>
    <source>
        <strain evidence="13">B2637</strain>
    </source>
</reference>
<dbReference type="InterPro" id="IPR001295">
    <property type="entry name" value="Dihydroorotate_DH_CS"/>
</dbReference>
<dbReference type="Proteomes" id="UP001162802">
    <property type="component" value="Unassembled WGS sequence"/>
</dbReference>
<dbReference type="EC" id="1.3.5.2" evidence="11"/>
<dbReference type="PANTHER" id="PTHR48109:SF4">
    <property type="entry name" value="DIHYDROOROTATE DEHYDROGENASE (QUINONE), MITOCHONDRIAL"/>
    <property type="match status" value="1"/>
</dbReference>
<evidence type="ECO:0000313" key="13">
    <source>
        <dbReference type="EMBL" id="MCJ1960426.1"/>
    </source>
</evidence>
<dbReference type="InterPro" id="IPR050074">
    <property type="entry name" value="DHO_dehydrogenase"/>
</dbReference>
<proteinExistence type="inferred from homology"/>
<dbReference type="NCBIfam" id="TIGR01036">
    <property type="entry name" value="pyrD_sub2"/>
    <property type="match status" value="1"/>
</dbReference>
<feature type="binding site" evidence="11">
    <location>
        <begin position="314"/>
        <end position="315"/>
    </location>
    <ligand>
        <name>FMN</name>
        <dbReference type="ChEBI" id="CHEBI:58210"/>
    </ligand>
</feature>
<evidence type="ECO:0000256" key="6">
    <source>
        <dbReference type="ARBA" id="ARBA00022643"/>
    </source>
</evidence>
<keyword evidence="11" id="KW-1003">Cell membrane</keyword>
<evidence type="ECO:0000256" key="1">
    <source>
        <dbReference type="ARBA" id="ARBA00003125"/>
    </source>
</evidence>
<feature type="binding site" evidence="11">
    <location>
        <begin position="111"/>
        <end position="115"/>
    </location>
    <ligand>
        <name>substrate</name>
    </ligand>
</feature>
<gene>
    <name evidence="11" type="primary">pyrD</name>
    <name evidence="13" type="ORF">MTR65_07035</name>
</gene>
<evidence type="ECO:0000256" key="5">
    <source>
        <dbReference type="ARBA" id="ARBA00022630"/>
    </source>
</evidence>
<accession>A0ABT0AB62</accession>
<comment type="subunit">
    <text evidence="11">Monomer.</text>
</comment>
<dbReference type="InterPro" id="IPR012135">
    <property type="entry name" value="Dihydroorotate_DH_1_2"/>
</dbReference>
<dbReference type="PROSITE" id="PS00912">
    <property type="entry name" value="DHODEHASE_2"/>
    <property type="match status" value="1"/>
</dbReference>
<feature type="binding site" evidence="11">
    <location>
        <begin position="243"/>
        <end position="244"/>
    </location>
    <ligand>
        <name>substrate</name>
    </ligand>
</feature>
<dbReference type="RefSeq" id="WP_243798528.1">
    <property type="nucleotide sequence ID" value="NZ_JALHAT010000007.1"/>
</dbReference>
<keyword evidence="8 11" id="KW-0560">Oxidoreductase</keyword>
<feature type="binding site" evidence="11">
    <location>
        <position position="171"/>
    </location>
    <ligand>
        <name>FMN</name>
        <dbReference type="ChEBI" id="CHEBI:58210"/>
    </ligand>
</feature>